<dbReference type="InterPro" id="IPR048846">
    <property type="entry name" value="PaaX-like_central"/>
</dbReference>
<protein>
    <recommendedName>
        <fullName evidence="1">Transcriptional repressor PaaX-like central Cas2-like domain-containing protein</fullName>
    </recommendedName>
</protein>
<evidence type="ECO:0000313" key="3">
    <source>
        <dbReference type="Proteomes" id="UP000176349"/>
    </source>
</evidence>
<dbReference type="Pfam" id="PF20803">
    <property type="entry name" value="PaaX_M"/>
    <property type="match status" value="1"/>
</dbReference>
<organism evidence="2 3">
    <name type="scientific">Candidatus Liptonbacteria bacterium GWC1_60_9</name>
    <dbReference type="NCBI Taxonomy" id="1798645"/>
    <lineage>
        <taxon>Bacteria</taxon>
        <taxon>Candidatus Liptoniibacteriota</taxon>
    </lineage>
</organism>
<sequence length="172" mass="19343">MVLETLADAGTITREVFFTGYAASYRNARRMMLHGVSAHRVDTKAKMSFANTLSKLRREGLVEQSKRHSGAWSITAKGKAWLAAHRGKRLPQFAPTAEKDYLKIVIFDIPELHKAKRQWLRNTIAGLGFSMLQKSVWIGEQKLPVGFMEDLNALGLESYVHIFAVAKRGTIL</sequence>
<reference evidence="2 3" key="1">
    <citation type="journal article" date="2016" name="Nat. Commun.">
        <title>Thousands of microbial genomes shed light on interconnected biogeochemical processes in an aquifer system.</title>
        <authorList>
            <person name="Anantharaman K."/>
            <person name="Brown C.T."/>
            <person name="Hug L.A."/>
            <person name="Sharon I."/>
            <person name="Castelle C.J."/>
            <person name="Probst A.J."/>
            <person name="Thomas B.C."/>
            <person name="Singh A."/>
            <person name="Wilkins M.J."/>
            <person name="Karaoz U."/>
            <person name="Brodie E.L."/>
            <person name="Williams K.H."/>
            <person name="Hubbard S.S."/>
            <person name="Banfield J.F."/>
        </authorList>
    </citation>
    <scope>NUCLEOTIDE SEQUENCE [LARGE SCALE GENOMIC DNA]</scope>
</reference>
<feature type="domain" description="Transcriptional repressor PaaX-like central Cas2-like" evidence="1">
    <location>
        <begin position="104"/>
        <end position="168"/>
    </location>
</feature>
<dbReference type="AlphaFoldDB" id="A0A1G2C4W8"/>
<dbReference type="Proteomes" id="UP000176349">
    <property type="component" value="Unassembled WGS sequence"/>
</dbReference>
<comment type="caution">
    <text evidence="2">The sequence shown here is derived from an EMBL/GenBank/DDBJ whole genome shotgun (WGS) entry which is preliminary data.</text>
</comment>
<dbReference type="Gene3D" id="3.30.70.2650">
    <property type="match status" value="1"/>
</dbReference>
<accession>A0A1G2C4W8</accession>
<dbReference type="EMBL" id="MHKV01000046">
    <property type="protein sequence ID" value="OGY96428.1"/>
    <property type="molecule type" value="Genomic_DNA"/>
</dbReference>
<evidence type="ECO:0000259" key="1">
    <source>
        <dbReference type="Pfam" id="PF20803"/>
    </source>
</evidence>
<evidence type="ECO:0000313" key="2">
    <source>
        <dbReference type="EMBL" id="OGY96428.1"/>
    </source>
</evidence>
<name>A0A1G2C4W8_9BACT</name>
<proteinExistence type="predicted"/>
<gene>
    <name evidence="2" type="ORF">A2128_02700</name>
</gene>